<organism evidence="3 4">
    <name type="scientific">Streptomyces gossypii</name>
    <dbReference type="NCBI Taxonomy" id="2883101"/>
    <lineage>
        <taxon>Bacteria</taxon>
        <taxon>Bacillati</taxon>
        <taxon>Actinomycetota</taxon>
        <taxon>Actinomycetes</taxon>
        <taxon>Kitasatosporales</taxon>
        <taxon>Streptomycetaceae</taxon>
        <taxon>Streptomyces</taxon>
    </lineage>
</organism>
<proteinExistence type="predicted"/>
<dbReference type="InterPro" id="IPR054190">
    <property type="entry name" value="DUF6895"/>
</dbReference>
<accession>A0ABT2JPQ7</accession>
<evidence type="ECO:0000313" key="4">
    <source>
        <dbReference type="Proteomes" id="UP001156389"/>
    </source>
</evidence>
<sequence>MSAAHSTAAQDTAAELDRVSLSALSWLHGHLPDFRLPEDVTAPEVSRSLTLKPLAELAEISSNTLRVSPAGSVQHQLAGELLDFAWCETGQGELLQTLARGEPYATYPLEVYGAFAEAGLRHPQFEEFARFIATTRAWGLAEHEPTRKLALLNVQRRLGVCPGPDWPEDGPGAGIEARIADAYRAEAKFDEAMRRTWLGGLAEPWTFEVHAGYALTHYVFHVTNWGAEPERLPVEVCDHLTLWLPAWLDSCAESELWDLTGELLAVAASLPGSGPWQVPVAEVWGAYARAQNAAGAIAESGPPPAVDVRPVPGSRESFLSCYHSTLVGAFAAVLTAARIRAAAVPPDAAPGLSRAPAPESGTRAAPVPSTSGGGRS</sequence>
<evidence type="ECO:0000259" key="2">
    <source>
        <dbReference type="Pfam" id="PF21836"/>
    </source>
</evidence>
<dbReference type="RefSeq" id="WP_260216739.1">
    <property type="nucleotide sequence ID" value="NZ_JAJAGO010000003.1"/>
</dbReference>
<keyword evidence="4" id="KW-1185">Reference proteome</keyword>
<gene>
    <name evidence="3" type="ORF">LHJ74_07350</name>
</gene>
<evidence type="ECO:0000313" key="3">
    <source>
        <dbReference type="EMBL" id="MCT2589736.1"/>
    </source>
</evidence>
<dbReference type="Pfam" id="PF21836">
    <property type="entry name" value="DUF6895"/>
    <property type="match status" value="2"/>
</dbReference>
<evidence type="ECO:0000256" key="1">
    <source>
        <dbReference type="SAM" id="MobiDB-lite"/>
    </source>
</evidence>
<dbReference type="EMBL" id="JAJAGO010000003">
    <property type="protein sequence ID" value="MCT2589736.1"/>
    <property type="molecule type" value="Genomic_DNA"/>
</dbReference>
<feature type="domain" description="DUF6895" evidence="2">
    <location>
        <begin position="22"/>
        <end position="167"/>
    </location>
</feature>
<feature type="domain" description="DUF6895" evidence="2">
    <location>
        <begin position="179"/>
        <end position="332"/>
    </location>
</feature>
<comment type="caution">
    <text evidence="3">The sequence shown here is derived from an EMBL/GenBank/DDBJ whole genome shotgun (WGS) entry which is preliminary data.</text>
</comment>
<name>A0ABT2JPQ7_9ACTN</name>
<protein>
    <recommendedName>
        <fullName evidence="2">DUF6895 domain-containing protein</fullName>
    </recommendedName>
</protein>
<reference evidence="3 4" key="1">
    <citation type="submission" date="2021-10" db="EMBL/GenBank/DDBJ databases">
        <title>Streptomyces gossypii sp. nov., isolated from soil collected from cotton field.</title>
        <authorList>
            <person name="Ge X."/>
            <person name="Chen X."/>
            <person name="Liu W."/>
        </authorList>
    </citation>
    <scope>NUCLEOTIDE SEQUENCE [LARGE SCALE GENOMIC DNA]</scope>
    <source>
        <strain evidence="3 4">N2-109</strain>
    </source>
</reference>
<dbReference type="Proteomes" id="UP001156389">
    <property type="component" value="Unassembled WGS sequence"/>
</dbReference>
<feature type="region of interest" description="Disordered" evidence="1">
    <location>
        <begin position="345"/>
        <end position="376"/>
    </location>
</feature>